<keyword evidence="3" id="KW-0804">Transcription</keyword>
<keyword evidence="1" id="KW-0805">Transcription regulation</keyword>
<dbReference type="InterPro" id="IPR036271">
    <property type="entry name" value="Tet_transcr_reg_TetR-rel_C_sf"/>
</dbReference>
<name>W5XX99_9CORY</name>
<sequence>MSTENTRRRGRRPTLSLDTVVSNAVALLDESGVAALTLRALASRLDTGVGSLYHYVASKEDLINLATNEVMGEAIATLDLPDDPIDALRELSMAFFTAMQRHFWLGPYLMRDTTMQPNSMKLFELFGQQLLPLDLTPRQRFNAVTSLINFVTGFGAEMSEQHSAAPVANNDASKQEDLGTVADRWRAFDEEEFPFLHSIVDEFEHHDDALQFQEGVDLFLSGIATLAGIPFAPGRP</sequence>
<dbReference type="PANTHER" id="PTHR30055">
    <property type="entry name" value="HTH-TYPE TRANSCRIPTIONAL REGULATOR RUTR"/>
    <property type="match status" value="1"/>
</dbReference>
<dbReference type="EMBL" id="CP004353">
    <property type="protein sequence ID" value="AHI21646.1"/>
    <property type="molecule type" value="Genomic_DNA"/>
</dbReference>
<dbReference type="InterPro" id="IPR050109">
    <property type="entry name" value="HTH-type_TetR-like_transc_reg"/>
</dbReference>
<dbReference type="SUPFAM" id="SSF46689">
    <property type="entry name" value="Homeodomain-like"/>
    <property type="match status" value="1"/>
</dbReference>
<dbReference type="Gene3D" id="1.10.357.10">
    <property type="entry name" value="Tetracycline Repressor, domain 2"/>
    <property type="match status" value="1"/>
</dbReference>
<evidence type="ECO:0000256" key="1">
    <source>
        <dbReference type="ARBA" id="ARBA00023015"/>
    </source>
</evidence>
<dbReference type="GO" id="GO:0003700">
    <property type="term" value="F:DNA-binding transcription factor activity"/>
    <property type="evidence" value="ECO:0007669"/>
    <property type="project" value="TreeGrafter"/>
</dbReference>
<reference evidence="6 7" key="1">
    <citation type="submission" date="2013-02" db="EMBL/GenBank/DDBJ databases">
        <title>The complete genome sequence of Corynebacterium vitaeruminis DSM 20294.</title>
        <authorList>
            <person name="Ruckert C."/>
            <person name="Albersmeier A."/>
            <person name="Kalinowski J."/>
        </authorList>
    </citation>
    <scope>NUCLEOTIDE SEQUENCE [LARGE SCALE GENOMIC DNA]</scope>
    <source>
        <strain evidence="7">ATCC 10234</strain>
    </source>
</reference>
<gene>
    <name evidence="6" type="ORF">B843_01250</name>
</gene>
<dbReference type="PATRIC" id="fig|1224164.3.peg.243"/>
<dbReference type="InterPro" id="IPR004111">
    <property type="entry name" value="Repressor_TetR_C"/>
</dbReference>
<evidence type="ECO:0000313" key="6">
    <source>
        <dbReference type="EMBL" id="AHI21646.1"/>
    </source>
</evidence>
<dbReference type="SUPFAM" id="SSF48498">
    <property type="entry name" value="Tetracyclin repressor-like, C-terminal domain"/>
    <property type="match status" value="1"/>
</dbReference>
<dbReference type="Proteomes" id="UP000019222">
    <property type="component" value="Chromosome"/>
</dbReference>
<proteinExistence type="predicted"/>
<dbReference type="GO" id="GO:0045892">
    <property type="term" value="P:negative regulation of DNA-templated transcription"/>
    <property type="evidence" value="ECO:0007669"/>
    <property type="project" value="InterPro"/>
</dbReference>
<keyword evidence="7" id="KW-1185">Reference proteome</keyword>
<dbReference type="InterPro" id="IPR009057">
    <property type="entry name" value="Homeodomain-like_sf"/>
</dbReference>
<dbReference type="STRING" id="1224164.B843_01250"/>
<evidence type="ECO:0000256" key="3">
    <source>
        <dbReference type="ARBA" id="ARBA00023163"/>
    </source>
</evidence>
<evidence type="ECO:0000259" key="5">
    <source>
        <dbReference type="PROSITE" id="PS50977"/>
    </source>
</evidence>
<feature type="domain" description="HTH tetR-type" evidence="5">
    <location>
        <begin position="14"/>
        <end position="74"/>
    </location>
</feature>
<dbReference type="Pfam" id="PF02909">
    <property type="entry name" value="TetR_C_1"/>
    <property type="match status" value="1"/>
</dbReference>
<dbReference type="RefSeq" id="WP_025251717.1">
    <property type="nucleotide sequence ID" value="NZ_CP004353.1"/>
</dbReference>
<protein>
    <submittedName>
        <fullName evidence="6">TetR family transcriptional regulator</fullName>
    </submittedName>
</protein>
<organism evidence="6 7">
    <name type="scientific">Corynebacterium vitaeruminis DSM 20294</name>
    <dbReference type="NCBI Taxonomy" id="1224164"/>
    <lineage>
        <taxon>Bacteria</taxon>
        <taxon>Bacillati</taxon>
        <taxon>Actinomycetota</taxon>
        <taxon>Actinomycetes</taxon>
        <taxon>Mycobacteriales</taxon>
        <taxon>Corynebacteriaceae</taxon>
        <taxon>Corynebacterium</taxon>
    </lineage>
</organism>
<dbReference type="PANTHER" id="PTHR30055:SF151">
    <property type="entry name" value="TRANSCRIPTIONAL REGULATORY PROTEIN"/>
    <property type="match status" value="1"/>
</dbReference>
<dbReference type="KEGG" id="cvt:B843_01250"/>
<dbReference type="InterPro" id="IPR001647">
    <property type="entry name" value="HTH_TetR"/>
</dbReference>
<dbReference type="Pfam" id="PF00440">
    <property type="entry name" value="TetR_N"/>
    <property type="match status" value="1"/>
</dbReference>
<dbReference type="HOGENOM" id="CLU_069543_5_2_11"/>
<keyword evidence="2 4" id="KW-0238">DNA-binding</keyword>
<dbReference type="eggNOG" id="COG1309">
    <property type="taxonomic scope" value="Bacteria"/>
</dbReference>
<evidence type="ECO:0000313" key="7">
    <source>
        <dbReference type="Proteomes" id="UP000019222"/>
    </source>
</evidence>
<dbReference type="Gene3D" id="1.10.10.60">
    <property type="entry name" value="Homeodomain-like"/>
    <property type="match status" value="1"/>
</dbReference>
<evidence type="ECO:0000256" key="4">
    <source>
        <dbReference type="PROSITE-ProRule" id="PRU00335"/>
    </source>
</evidence>
<accession>W5XX99</accession>
<dbReference type="PROSITE" id="PS50977">
    <property type="entry name" value="HTH_TETR_2"/>
    <property type="match status" value="1"/>
</dbReference>
<dbReference type="AlphaFoldDB" id="W5XX99"/>
<feature type="DNA-binding region" description="H-T-H motif" evidence="4">
    <location>
        <begin position="37"/>
        <end position="56"/>
    </location>
</feature>
<dbReference type="GO" id="GO:0000976">
    <property type="term" value="F:transcription cis-regulatory region binding"/>
    <property type="evidence" value="ECO:0007669"/>
    <property type="project" value="TreeGrafter"/>
</dbReference>
<evidence type="ECO:0000256" key="2">
    <source>
        <dbReference type="ARBA" id="ARBA00023125"/>
    </source>
</evidence>